<accession>A0A7C9NND2</accession>
<feature type="transmembrane region" description="Helical" evidence="1">
    <location>
        <begin position="7"/>
        <end position="27"/>
    </location>
</feature>
<dbReference type="RefSeq" id="WP_162218735.1">
    <property type="nucleotide sequence ID" value="NZ_JAAEHK010000012.1"/>
</dbReference>
<gene>
    <name evidence="2" type="ORF">GPL32_10080</name>
</gene>
<sequence>MSFYRRKIFIIPLIVGAVFFAWQRYIYGVMTYQPDPKLTKSAEHIFDFIDKNDILKIIIENGNAEAYIRDGRFRAKPTILENQIPSSAIKSIEDSTLNIKNASFTKVCGHFQDCYFEASFRIKRPFEVSGFPLYAPWWYLRYSPSGAYFEEGVIPSLVDALENTEEASPLKNGYLFCETTELAHWYLCTGKHL</sequence>
<dbReference type="AlphaFoldDB" id="A0A7C9NND2"/>
<organism evidence="2 3">
    <name type="scientific">Vreelandella alkaliphila</name>
    <dbReference type="NCBI Taxonomy" id="272774"/>
    <lineage>
        <taxon>Bacteria</taxon>
        <taxon>Pseudomonadati</taxon>
        <taxon>Pseudomonadota</taxon>
        <taxon>Gammaproteobacteria</taxon>
        <taxon>Oceanospirillales</taxon>
        <taxon>Halomonadaceae</taxon>
        <taxon>Vreelandella</taxon>
    </lineage>
</organism>
<reference evidence="2 3" key="1">
    <citation type="submission" date="2020-01" db="EMBL/GenBank/DDBJ databases">
        <title>Whole genome sequencing of Halomonas alkaliphila strain LS44.</title>
        <authorList>
            <person name="Kumar S."/>
            <person name="Paul D."/>
            <person name="Shouche Y."/>
            <person name="Suryavanshi M.V."/>
        </authorList>
    </citation>
    <scope>NUCLEOTIDE SEQUENCE [LARGE SCALE GENOMIC DNA]</scope>
    <source>
        <strain evidence="2 3">LS44</strain>
    </source>
</reference>
<dbReference type="Proteomes" id="UP000480312">
    <property type="component" value="Unassembled WGS sequence"/>
</dbReference>
<comment type="caution">
    <text evidence="2">The sequence shown here is derived from an EMBL/GenBank/DDBJ whole genome shotgun (WGS) entry which is preliminary data.</text>
</comment>
<dbReference type="OrthoDB" id="6153072at2"/>
<keyword evidence="1" id="KW-0472">Membrane</keyword>
<protein>
    <submittedName>
        <fullName evidence="2">Uncharacterized protein</fullName>
    </submittedName>
</protein>
<evidence type="ECO:0000256" key="1">
    <source>
        <dbReference type="SAM" id="Phobius"/>
    </source>
</evidence>
<dbReference type="EMBL" id="JAAEHK010000012">
    <property type="protein sequence ID" value="NDL70849.1"/>
    <property type="molecule type" value="Genomic_DNA"/>
</dbReference>
<keyword evidence="1" id="KW-1133">Transmembrane helix</keyword>
<evidence type="ECO:0000313" key="3">
    <source>
        <dbReference type="Proteomes" id="UP000480312"/>
    </source>
</evidence>
<proteinExistence type="predicted"/>
<keyword evidence="1" id="KW-0812">Transmembrane</keyword>
<evidence type="ECO:0000313" key="2">
    <source>
        <dbReference type="EMBL" id="NDL70849.1"/>
    </source>
</evidence>
<name>A0A7C9NND2_9GAMM</name>